<reference evidence="3 4" key="1">
    <citation type="submission" date="2019-12" db="EMBL/GenBank/DDBJ databases">
        <title>Genomic-based taxomic classification of the family Erythrobacteraceae.</title>
        <authorList>
            <person name="Xu L."/>
        </authorList>
    </citation>
    <scope>NUCLEOTIDE SEQUENCE [LARGE SCALE GENOMIC DNA]</scope>
    <source>
        <strain evidence="3 4">MCCC 1K02066</strain>
    </source>
</reference>
<sequence length="69" mass="7032">MRTIFTPVLAAALVAAPAAAQAGERTAASFEQGERIAGNPWIPLLVGLAVAIAIAVVVFDDDDDEAVSP</sequence>
<accession>A0A6I4UQI6</accession>
<feature type="signal peptide" evidence="2">
    <location>
        <begin position="1"/>
        <end position="22"/>
    </location>
</feature>
<evidence type="ECO:0000256" key="1">
    <source>
        <dbReference type="SAM" id="Phobius"/>
    </source>
</evidence>
<organism evidence="3 4">
    <name type="scientific">Croceibacterium soli</name>
    <dbReference type="NCBI Taxonomy" id="1739690"/>
    <lineage>
        <taxon>Bacteria</taxon>
        <taxon>Pseudomonadati</taxon>
        <taxon>Pseudomonadota</taxon>
        <taxon>Alphaproteobacteria</taxon>
        <taxon>Sphingomonadales</taxon>
        <taxon>Erythrobacteraceae</taxon>
        <taxon>Croceibacterium</taxon>
    </lineage>
</organism>
<evidence type="ECO:0008006" key="5">
    <source>
        <dbReference type="Google" id="ProtNLM"/>
    </source>
</evidence>
<keyword evidence="1" id="KW-0812">Transmembrane</keyword>
<comment type="caution">
    <text evidence="3">The sequence shown here is derived from an EMBL/GenBank/DDBJ whole genome shotgun (WGS) entry which is preliminary data.</text>
</comment>
<proteinExistence type="predicted"/>
<name>A0A6I4UQI6_9SPHN</name>
<feature type="chain" id="PRO_5026083256" description="Ferrochelatase" evidence="2">
    <location>
        <begin position="23"/>
        <end position="69"/>
    </location>
</feature>
<dbReference type="RefSeq" id="WP_160746105.1">
    <property type="nucleotide sequence ID" value="NZ_WTYK01000003.1"/>
</dbReference>
<dbReference type="EMBL" id="WTYK01000003">
    <property type="protein sequence ID" value="MXP41240.1"/>
    <property type="molecule type" value="Genomic_DNA"/>
</dbReference>
<dbReference type="Proteomes" id="UP000469159">
    <property type="component" value="Unassembled WGS sequence"/>
</dbReference>
<evidence type="ECO:0000256" key="2">
    <source>
        <dbReference type="SAM" id="SignalP"/>
    </source>
</evidence>
<keyword evidence="2" id="KW-0732">Signal</keyword>
<keyword evidence="4" id="KW-1185">Reference proteome</keyword>
<evidence type="ECO:0000313" key="3">
    <source>
        <dbReference type="EMBL" id="MXP41240.1"/>
    </source>
</evidence>
<keyword evidence="1" id="KW-0472">Membrane</keyword>
<gene>
    <name evidence="3" type="ORF">GRI75_06235</name>
</gene>
<feature type="transmembrane region" description="Helical" evidence="1">
    <location>
        <begin position="41"/>
        <end position="59"/>
    </location>
</feature>
<protein>
    <recommendedName>
        <fullName evidence="5">Ferrochelatase</fullName>
    </recommendedName>
</protein>
<keyword evidence="1" id="KW-1133">Transmembrane helix</keyword>
<evidence type="ECO:0000313" key="4">
    <source>
        <dbReference type="Proteomes" id="UP000469159"/>
    </source>
</evidence>
<dbReference type="AlphaFoldDB" id="A0A6I4UQI6"/>